<sequence length="65" mass="7706">NRRRRSSYGSPRRSALKKAVTRVELWLGRMIGSQPLIFDHAAQFFVPNDFRFRKLVDCWLERGLV</sequence>
<name>V4SEJ7_CITCL</name>
<dbReference type="KEGG" id="cic:CICLE_v10030009mg"/>
<feature type="non-terminal residue" evidence="1">
    <location>
        <position position="1"/>
    </location>
</feature>
<dbReference type="EMBL" id="KI536978">
    <property type="protein sequence ID" value="ESR37225.1"/>
    <property type="molecule type" value="Genomic_DNA"/>
</dbReference>
<proteinExistence type="predicted"/>
<organism evidence="1 2">
    <name type="scientific">Citrus clementina</name>
    <name type="common">Clementine</name>
    <name type="synonym">Citrus deliciosa x Citrus sinensis</name>
    <dbReference type="NCBI Taxonomy" id="85681"/>
    <lineage>
        <taxon>Eukaryota</taxon>
        <taxon>Viridiplantae</taxon>
        <taxon>Streptophyta</taxon>
        <taxon>Embryophyta</taxon>
        <taxon>Tracheophyta</taxon>
        <taxon>Spermatophyta</taxon>
        <taxon>Magnoliopsida</taxon>
        <taxon>eudicotyledons</taxon>
        <taxon>Gunneridae</taxon>
        <taxon>Pentapetalae</taxon>
        <taxon>rosids</taxon>
        <taxon>malvids</taxon>
        <taxon>Sapindales</taxon>
        <taxon>Rutaceae</taxon>
        <taxon>Aurantioideae</taxon>
        <taxon>Citrus</taxon>
    </lineage>
</organism>
<gene>
    <name evidence="1" type="ORF">CICLE_v10030009mg</name>
</gene>
<reference evidence="1 2" key="1">
    <citation type="submission" date="2013-10" db="EMBL/GenBank/DDBJ databases">
        <authorList>
            <consortium name="International Citrus Genome Consortium"/>
            <person name="Jenkins J."/>
            <person name="Schmutz J."/>
            <person name="Prochnik S."/>
            <person name="Rokhsar D."/>
            <person name="Gmitter F."/>
            <person name="Ollitrault P."/>
            <person name="Machado M."/>
            <person name="Talon M."/>
            <person name="Wincker P."/>
            <person name="Jaillon O."/>
            <person name="Morgante M."/>
        </authorList>
    </citation>
    <scope>NUCLEOTIDE SEQUENCE</scope>
    <source>
        <strain evidence="2">cv. Clemenules</strain>
    </source>
</reference>
<dbReference type="InParanoid" id="V4SEJ7"/>
<dbReference type="Proteomes" id="UP000030687">
    <property type="component" value="Unassembled WGS sequence"/>
</dbReference>
<protein>
    <submittedName>
        <fullName evidence="1">Uncharacterized protein</fullName>
    </submittedName>
</protein>
<dbReference type="AlphaFoldDB" id="V4SEJ7"/>
<keyword evidence="2" id="KW-1185">Reference proteome</keyword>
<dbReference type="Gramene" id="ESR37225">
    <property type="protein sequence ID" value="ESR37225"/>
    <property type="gene ID" value="CICLE_v10030009mg"/>
</dbReference>
<evidence type="ECO:0000313" key="2">
    <source>
        <dbReference type="Proteomes" id="UP000030687"/>
    </source>
</evidence>
<accession>V4SEJ7</accession>
<evidence type="ECO:0000313" key="1">
    <source>
        <dbReference type="EMBL" id="ESR37225.1"/>
    </source>
</evidence>